<proteinExistence type="predicted"/>
<protein>
    <submittedName>
        <fullName evidence="1">Uncharacterized protein</fullName>
    </submittedName>
</protein>
<dbReference type="AlphaFoldDB" id="A0A0V1AX10"/>
<keyword evidence="2" id="KW-1185">Reference proteome</keyword>
<evidence type="ECO:0000313" key="1">
    <source>
        <dbReference type="EMBL" id="KRY29336.1"/>
    </source>
</evidence>
<organism evidence="1 2">
    <name type="scientific">Trichinella spiralis</name>
    <name type="common">Trichina worm</name>
    <dbReference type="NCBI Taxonomy" id="6334"/>
    <lineage>
        <taxon>Eukaryota</taxon>
        <taxon>Metazoa</taxon>
        <taxon>Ecdysozoa</taxon>
        <taxon>Nematoda</taxon>
        <taxon>Enoplea</taxon>
        <taxon>Dorylaimia</taxon>
        <taxon>Trichinellida</taxon>
        <taxon>Trichinellidae</taxon>
        <taxon>Trichinella</taxon>
    </lineage>
</organism>
<gene>
    <name evidence="1" type="ORF">T01_6267</name>
</gene>
<comment type="caution">
    <text evidence="1">The sequence shown here is derived from an EMBL/GenBank/DDBJ whole genome shotgun (WGS) entry which is preliminary data.</text>
</comment>
<evidence type="ECO:0000313" key="2">
    <source>
        <dbReference type="Proteomes" id="UP000054776"/>
    </source>
</evidence>
<dbReference type="InParanoid" id="A0A0V1AX10"/>
<reference evidence="1 2" key="1">
    <citation type="submission" date="2015-01" db="EMBL/GenBank/DDBJ databases">
        <title>Evolution of Trichinella species and genotypes.</title>
        <authorList>
            <person name="Korhonen P.K."/>
            <person name="Edoardo P."/>
            <person name="Giuseppe L.R."/>
            <person name="Gasser R.B."/>
        </authorList>
    </citation>
    <scope>NUCLEOTIDE SEQUENCE [LARGE SCALE GENOMIC DNA]</scope>
    <source>
        <strain evidence="1">ISS3</strain>
    </source>
</reference>
<name>A0A0V1AX10_TRISP</name>
<accession>A0A0V1AX10</accession>
<dbReference type="Proteomes" id="UP000054776">
    <property type="component" value="Unassembled WGS sequence"/>
</dbReference>
<sequence length="88" mass="9984">MDGPHYYARKNARVVLVKRQIFTVISGQEGTDEVRSFRWQIVRVARTASQLSVDRPHLLTTSLIALRPFVIQNLLLVAASVWFTPSCS</sequence>
<dbReference type="EMBL" id="JYDH01000174">
    <property type="protein sequence ID" value="KRY29336.1"/>
    <property type="molecule type" value="Genomic_DNA"/>
</dbReference>